<dbReference type="AlphaFoldDB" id="F4MP95"/>
<proteinExistence type="predicted"/>
<dbReference type="Pfam" id="PF03602">
    <property type="entry name" value="Cons_hypoth95"/>
    <property type="match status" value="1"/>
</dbReference>
<dbReference type="KEGG" id="mml:MLC_1990"/>
<evidence type="ECO:0000313" key="4">
    <source>
        <dbReference type="Proteomes" id="UP000010103"/>
    </source>
</evidence>
<accession>F4MP95</accession>
<name>F4MP95_MYCML</name>
<protein>
    <submittedName>
        <fullName evidence="3">Uncharacterized protein</fullName>
    </submittedName>
</protein>
<keyword evidence="2" id="KW-0808">Transferase</keyword>
<evidence type="ECO:0000256" key="2">
    <source>
        <dbReference type="ARBA" id="ARBA00022679"/>
    </source>
</evidence>
<reference evidence="4" key="2">
    <citation type="journal article" date="2011" name="BMC Genomics">
        <title>Mycoplasma mycoides, from mycoides Small Colony to capri. A microevolutionary perspective.</title>
        <authorList>
            <person name="Thiaucourt F."/>
            <person name="Manso-Silvan L."/>
            <person name="Salah W."/>
            <person name="Barbe V."/>
            <person name="Berger A."/>
            <person name="Jacob D."/>
            <person name="Breton M."/>
            <person name="Dupuy V."/>
            <person name="Lomenech A.M."/>
            <person name="Blanchard A."/>
            <person name="Sirand-Pugnet P."/>
        </authorList>
    </citation>
    <scope>NUCLEOTIDE SEQUENCE [LARGE SCALE GENOMIC DNA]</scope>
    <source>
        <strain evidence="4">95010</strain>
    </source>
</reference>
<dbReference type="PROSITE" id="PS00092">
    <property type="entry name" value="N6_MTASE"/>
    <property type="match status" value="1"/>
</dbReference>
<dbReference type="PIRSF" id="PIRSF004553">
    <property type="entry name" value="CHP00095"/>
    <property type="match status" value="1"/>
</dbReference>
<dbReference type="InterPro" id="IPR002052">
    <property type="entry name" value="DNA_methylase_N6_adenine_CS"/>
</dbReference>
<dbReference type="CDD" id="cd02440">
    <property type="entry name" value="AdoMet_MTases"/>
    <property type="match status" value="1"/>
</dbReference>
<dbReference type="PANTHER" id="PTHR43542:SF1">
    <property type="entry name" value="METHYLTRANSFERASE"/>
    <property type="match status" value="1"/>
</dbReference>
<gene>
    <name evidence="3" type="ORF">MLC_1990</name>
</gene>
<dbReference type="Proteomes" id="UP000010103">
    <property type="component" value="Chromosome"/>
</dbReference>
<dbReference type="InterPro" id="IPR029063">
    <property type="entry name" value="SAM-dependent_MTases_sf"/>
</dbReference>
<sequence length="190" mass="22328">MIGVIMHIISGKYKKMKLQTLDSSITRPTLTRIKEDMFNIISNYFIFENKTSLDLFGGSGSLSIEGLSRGIKFAIINDLNKDANKIISFNLKKIPTSDYVLYQKDYLELLNLLKIQHQKVDLVYLDPPFKQIDYYYVVFDFLINNNLLNDWAIIISETNQKLDLTKIKDLSLLKFKDYNKKYLYIFRLEK</sequence>
<evidence type="ECO:0000256" key="1">
    <source>
        <dbReference type="ARBA" id="ARBA00022603"/>
    </source>
</evidence>
<dbReference type="NCBIfam" id="TIGR00095">
    <property type="entry name" value="16S rRNA (guanine(966)-N(2))-methyltransferase RsmD"/>
    <property type="match status" value="1"/>
</dbReference>
<evidence type="ECO:0000313" key="3">
    <source>
        <dbReference type="EMBL" id="CBW53927.1"/>
    </source>
</evidence>
<dbReference type="PANTHER" id="PTHR43542">
    <property type="entry name" value="METHYLTRANSFERASE"/>
    <property type="match status" value="1"/>
</dbReference>
<dbReference type="GO" id="GO:0008168">
    <property type="term" value="F:methyltransferase activity"/>
    <property type="evidence" value="ECO:0007669"/>
    <property type="project" value="UniProtKB-KW"/>
</dbReference>
<reference evidence="4" key="1">
    <citation type="journal article" date="2011" name="BMC Genomics">
        <title>Mycoplasma mycoides, from "mycoides Small Colony" to "capri". A microevolutionary perspective.</title>
        <authorList>
            <person name="Thiaucourt F."/>
            <person name="Manso-Silvan L."/>
            <person name="Salah W."/>
            <person name="Barbe V."/>
            <person name="Berger A."/>
            <person name="Jacob D."/>
            <person name="Breton M."/>
            <person name="Dupuy V."/>
            <person name="Lomenech A.M."/>
            <person name="Blanchard A."/>
            <person name="Sirand-Pugnet P."/>
        </authorList>
    </citation>
    <scope>NUCLEOTIDE SEQUENCE [LARGE SCALE GENOMIC DNA]</scope>
    <source>
        <strain evidence="4">95010</strain>
    </source>
</reference>
<dbReference type="SUPFAM" id="SSF53335">
    <property type="entry name" value="S-adenosyl-L-methionine-dependent methyltransferases"/>
    <property type="match status" value="1"/>
</dbReference>
<dbReference type="GO" id="GO:0031167">
    <property type="term" value="P:rRNA methylation"/>
    <property type="evidence" value="ECO:0007669"/>
    <property type="project" value="InterPro"/>
</dbReference>
<organism evidence="3 4">
    <name type="scientific">Mycoplasma mycoides subsp. capri LC str. 95010</name>
    <dbReference type="NCBI Taxonomy" id="862259"/>
    <lineage>
        <taxon>Bacteria</taxon>
        <taxon>Bacillati</taxon>
        <taxon>Mycoplasmatota</taxon>
        <taxon>Mollicutes</taxon>
        <taxon>Mycoplasmataceae</taxon>
        <taxon>Mycoplasma</taxon>
    </lineage>
</organism>
<dbReference type="HOGENOM" id="CLU_075826_0_0_14"/>
<dbReference type="GO" id="GO:0003676">
    <property type="term" value="F:nucleic acid binding"/>
    <property type="evidence" value="ECO:0007669"/>
    <property type="project" value="InterPro"/>
</dbReference>
<dbReference type="RefSeq" id="WP_013729348.1">
    <property type="nucleotide sequence ID" value="NC_015431.1"/>
</dbReference>
<dbReference type="EMBL" id="FQ377874">
    <property type="protein sequence ID" value="CBW53927.1"/>
    <property type="molecule type" value="Genomic_DNA"/>
</dbReference>
<dbReference type="InterPro" id="IPR004398">
    <property type="entry name" value="RNA_MeTrfase_RsmD"/>
</dbReference>
<dbReference type="Gene3D" id="3.40.50.150">
    <property type="entry name" value="Vaccinia Virus protein VP39"/>
    <property type="match status" value="1"/>
</dbReference>
<keyword evidence="1" id="KW-0489">Methyltransferase</keyword>
<dbReference type="OrthoDB" id="9803017at2"/>